<keyword evidence="4" id="KW-1134">Transmembrane beta strand</keyword>
<dbReference type="AlphaFoldDB" id="A0A1X7IL87"/>
<evidence type="ECO:0000256" key="5">
    <source>
        <dbReference type="ARBA" id="ARBA00022692"/>
    </source>
</evidence>
<keyword evidence="9" id="KW-1185">Reference proteome</keyword>
<dbReference type="GO" id="GO:1990281">
    <property type="term" value="C:efflux pump complex"/>
    <property type="evidence" value="ECO:0007669"/>
    <property type="project" value="TreeGrafter"/>
</dbReference>
<protein>
    <submittedName>
        <fullName evidence="8">Outer membrane protein TolC</fullName>
    </submittedName>
</protein>
<dbReference type="Gene3D" id="1.20.1600.10">
    <property type="entry name" value="Outer membrane efflux proteins (OEP)"/>
    <property type="match status" value="1"/>
</dbReference>
<sequence length="470" mass="52722">MKAKIVASMGFVWLLGFNSHGQTLHLEEALQRGIVNYDKLKAKKSILYAAGENTQFQKQQYLPDVTLGAQQSLGTVNMVNGPMYGQGGLAAASTSMPLAEQNWNAAFGSLYFANINWNIYTFGRLKNQVRLGAAQEERAQADLEQEIFQHEVRISAAYLNLLASQRIVYVQERNHDRASVFYAMTDARAKSGLIPEVDASLAKAEVSSAKSLWIKSQDKVFDYSKSLAVLLNDDFQAYQLDSLYSTSVPSDKEERTTDRVSLHPWLALQQSQIDESIQAEELLNTHKRPTVSAFGVLQGRGSGFDWNYVQDNSAYSGSYLKGVGIDRSNYLLGVSLTWNITNLYRFKSRVKEQQHKSQSLRYQYDLGRKELDNQAKMADAQLHNAYANFDETKIQLTAANLAYKQHTALYENGLTTLVDYTQALYSLNRAEIDYEIAQNNVWQALLLLASAKGDISLFSKAVGSKVVNKY</sequence>
<dbReference type="PANTHER" id="PTHR30026">
    <property type="entry name" value="OUTER MEMBRANE PROTEIN TOLC"/>
    <property type="match status" value="1"/>
</dbReference>
<reference evidence="8 9" key="1">
    <citation type="submission" date="2017-04" db="EMBL/GenBank/DDBJ databases">
        <authorList>
            <person name="Afonso C.L."/>
            <person name="Miller P.J."/>
            <person name="Scott M.A."/>
            <person name="Spackman E."/>
            <person name="Goraichik I."/>
            <person name="Dimitrov K.M."/>
            <person name="Suarez D.L."/>
            <person name="Swayne D.E."/>
        </authorList>
    </citation>
    <scope>NUCLEOTIDE SEQUENCE [LARGE SCALE GENOMIC DNA]</scope>
    <source>
        <strain evidence="8 9">DSM 22418</strain>
    </source>
</reference>
<dbReference type="RefSeq" id="WP_085471778.1">
    <property type="nucleotide sequence ID" value="NZ_CP038029.1"/>
</dbReference>
<keyword evidence="5" id="KW-0812">Transmembrane</keyword>
<dbReference type="OrthoDB" id="654853at2"/>
<evidence type="ECO:0000256" key="4">
    <source>
        <dbReference type="ARBA" id="ARBA00022452"/>
    </source>
</evidence>
<dbReference type="InterPro" id="IPR051906">
    <property type="entry name" value="TolC-like"/>
</dbReference>
<evidence type="ECO:0000256" key="6">
    <source>
        <dbReference type="ARBA" id="ARBA00023136"/>
    </source>
</evidence>
<dbReference type="EMBL" id="FXAU01000001">
    <property type="protein sequence ID" value="SMG15452.1"/>
    <property type="molecule type" value="Genomic_DNA"/>
</dbReference>
<evidence type="ECO:0000256" key="1">
    <source>
        <dbReference type="ARBA" id="ARBA00004442"/>
    </source>
</evidence>
<dbReference type="STRING" id="561061.SAMN05660862_0960"/>
<evidence type="ECO:0000256" key="3">
    <source>
        <dbReference type="ARBA" id="ARBA00022448"/>
    </source>
</evidence>
<dbReference type="GO" id="GO:0015562">
    <property type="term" value="F:efflux transmembrane transporter activity"/>
    <property type="evidence" value="ECO:0007669"/>
    <property type="project" value="InterPro"/>
</dbReference>
<dbReference type="Pfam" id="PF02321">
    <property type="entry name" value="OEP"/>
    <property type="match status" value="2"/>
</dbReference>
<comment type="similarity">
    <text evidence="2">Belongs to the outer membrane factor (OMF) (TC 1.B.17) family.</text>
</comment>
<dbReference type="GO" id="GO:0009279">
    <property type="term" value="C:cell outer membrane"/>
    <property type="evidence" value="ECO:0007669"/>
    <property type="project" value="UniProtKB-SubCell"/>
</dbReference>
<comment type="subcellular location">
    <subcellularLocation>
        <location evidence="1">Cell outer membrane</location>
    </subcellularLocation>
</comment>
<dbReference type="PANTHER" id="PTHR30026:SF20">
    <property type="entry name" value="OUTER MEMBRANE PROTEIN TOLC"/>
    <property type="match status" value="1"/>
</dbReference>
<gene>
    <name evidence="8" type="ORF">SAMN05660862_0960</name>
</gene>
<keyword evidence="7" id="KW-0998">Cell outer membrane</keyword>
<name>A0A1X7IL87_9SPHI</name>
<dbReference type="SUPFAM" id="SSF56954">
    <property type="entry name" value="Outer membrane efflux proteins (OEP)"/>
    <property type="match status" value="1"/>
</dbReference>
<organism evidence="8 9">
    <name type="scientific">Sphingobacterium psychroaquaticum</name>
    <dbReference type="NCBI Taxonomy" id="561061"/>
    <lineage>
        <taxon>Bacteria</taxon>
        <taxon>Pseudomonadati</taxon>
        <taxon>Bacteroidota</taxon>
        <taxon>Sphingobacteriia</taxon>
        <taxon>Sphingobacteriales</taxon>
        <taxon>Sphingobacteriaceae</taxon>
        <taxon>Sphingobacterium</taxon>
    </lineage>
</organism>
<evidence type="ECO:0000256" key="7">
    <source>
        <dbReference type="ARBA" id="ARBA00023237"/>
    </source>
</evidence>
<keyword evidence="3" id="KW-0813">Transport</keyword>
<accession>A0A1X7IL87</accession>
<dbReference type="GO" id="GO:0015288">
    <property type="term" value="F:porin activity"/>
    <property type="evidence" value="ECO:0007669"/>
    <property type="project" value="TreeGrafter"/>
</dbReference>
<dbReference type="InterPro" id="IPR003423">
    <property type="entry name" value="OMP_efflux"/>
</dbReference>
<evidence type="ECO:0000313" key="9">
    <source>
        <dbReference type="Proteomes" id="UP000192980"/>
    </source>
</evidence>
<keyword evidence="6" id="KW-0472">Membrane</keyword>
<evidence type="ECO:0000256" key="2">
    <source>
        <dbReference type="ARBA" id="ARBA00007613"/>
    </source>
</evidence>
<dbReference type="Proteomes" id="UP000192980">
    <property type="component" value="Unassembled WGS sequence"/>
</dbReference>
<proteinExistence type="inferred from homology"/>
<evidence type="ECO:0000313" key="8">
    <source>
        <dbReference type="EMBL" id="SMG15452.1"/>
    </source>
</evidence>